<dbReference type="InterPro" id="IPR003661">
    <property type="entry name" value="HisK_dim/P_dom"/>
</dbReference>
<dbReference type="RefSeq" id="WP_345336483.1">
    <property type="nucleotide sequence ID" value="NZ_BAABJZ010000097.1"/>
</dbReference>
<keyword evidence="6" id="KW-0418">Kinase</keyword>
<keyword evidence="8" id="KW-1133">Transmembrane helix</keyword>
<dbReference type="InterPro" id="IPR003660">
    <property type="entry name" value="HAMP_dom"/>
</dbReference>
<feature type="domain" description="HAMP" evidence="10">
    <location>
        <begin position="208"/>
        <end position="262"/>
    </location>
</feature>
<dbReference type="SUPFAM" id="SSF47384">
    <property type="entry name" value="Homodimeric domain of signal transducing histidine kinase"/>
    <property type="match status" value="1"/>
</dbReference>
<evidence type="ECO:0000313" key="11">
    <source>
        <dbReference type="EMBL" id="GAA4896524.1"/>
    </source>
</evidence>
<dbReference type="CDD" id="cd00082">
    <property type="entry name" value="HisKA"/>
    <property type="match status" value="1"/>
</dbReference>
<dbReference type="InterPro" id="IPR004358">
    <property type="entry name" value="Sig_transdc_His_kin-like_C"/>
</dbReference>
<evidence type="ECO:0000256" key="8">
    <source>
        <dbReference type="SAM" id="Phobius"/>
    </source>
</evidence>
<keyword evidence="12" id="KW-1185">Reference proteome</keyword>
<feature type="domain" description="Histidine kinase" evidence="9">
    <location>
        <begin position="277"/>
        <end position="494"/>
    </location>
</feature>
<dbReference type="InterPro" id="IPR036890">
    <property type="entry name" value="HATPase_C_sf"/>
</dbReference>
<evidence type="ECO:0000256" key="2">
    <source>
        <dbReference type="ARBA" id="ARBA00004370"/>
    </source>
</evidence>
<dbReference type="GO" id="GO:0005524">
    <property type="term" value="F:ATP binding"/>
    <property type="evidence" value="ECO:0007669"/>
    <property type="project" value="UniProtKB-KW"/>
</dbReference>
<evidence type="ECO:0000256" key="1">
    <source>
        <dbReference type="ARBA" id="ARBA00000085"/>
    </source>
</evidence>
<dbReference type="Pfam" id="PF00672">
    <property type="entry name" value="HAMP"/>
    <property type="match status" value="1"/>
</dbReference>
<keyword evidence="8" id="KW-0812">Transmembrane</keyword>
<name>A0ABP9F9T1_9GAMM</name>
<protein>
    <recommendedName>
        <fullName evidence="3">histidine kinase</fullName>
        <ecNumber evidence="3">2.7.13.3</ecNumber>
    </recommendedName>
</protein>
<gene>
    <name evidence="11" type="ORF">GCM10023333_32240</name>
</gene>
<accession>A0ABP9F9T1</accession>
<evidence type="ECO:0000256" key="5">
    <source>
        <dbReference type="ARBA" id="ARBA00022679"/>
    </source>
</evidence>
<dbReference type="SMART" id="SM00304">
    <property type="entry name" value="HAMP"/>
    <property type="match status" value="1"/>
</dbReference>
<dbReference type="SUPFAM" id="SSF158472">
    <property type="entry name" value="HAMP domain-like"/>
    <property type="match status" value="1"/>
</dbReference>
<dbReference type="Proteomes" id="UP001499988">
    <property type="component" value="Unassembled WGS sequence"/>
</dbReference>
<dbReference type="PROSITE" id="PS50109">
    <property type="entry name" value="HIS_KIN"/>
    <property type="match status" value="1"/>
</dbReference>
<dbReference type="SMART" id="SM00387">
    <property type="entry name" value="HATPase_c"/>
    <property type="match status" value="1"/>
</dbReference>
<dbReference type="InterPro" id="IPR050351">
    <property type="entry name" value="BphY/WalK/GraS-like"/>
</dbReference>
<dbReference type="Gene3D" id="3.30.565.10">
    <property type="entry name" value="Histidine kinase-like ATPase, C-terminal domain"/>
    <property type="match status" value="1"/>
</dbReference>
<feature type="transmembrane region" description="Helical" evidence="8">
    <location>
        <begin position="184"/>
        <end position="209"/>
    </location>
</feature>
<dbReference type="InterPro" id="IPR005467">
    <property type="entry name" value="His_kinase_dom"/>
</dbReference>
<dbReference type="Gene3D" id="6.10.340.10">
    <property type="match status" value="1"/>
</dbReference>
<dbReference type="Gene3D" id="1.10.287.130">
    <property type="match status" value="1"/>
</dbReference>
<keyword evidence="7" id="KW-0902">Two-component regulatory system</keyword>
<organism evidence="11 12">
    <name type="scientific">Ferrimonas pelagia</name>
    <dbReference type="NCBI Taxonomy" id="1177826"/>
    <lineage>
        <taxon>Bacteria</taxon>
        <taxon>Pseudomonadati</taxon>
        <taxon>Pseudomonadota</taxon>
        <taxon>Gammaproteobacteria</taxon>
        <taxon>Alteromonadales</taxon>
        <taxon>Ferrimonadaceae</taxon>
        <taxon>Ferrimonas</taxon>
    </lineage>
</organism>
<dbReference type="SUPFAM" id="SSF55874">
    <property type="entry name" value="ATPase domain of HSP90 chaperone/DNA topoisomerase II/histidine kinase"/>
    <property type="match status" value="1"/>
</dbReference>
<keyword evidence="11" id="KW-0067">ATP-binding</keyword>
<evidence type="ECO:0000256" key="7">
    <source>
        <dbReference type="ARBA" id="ARBA00023012"/>
    </source>
</evidence>
<dbReference type="InterPro" id="IPR036097">
    <property type="entry name" value="HisK_dim/P_sf"/>
</dbReference>
<dbReference type="PANTHER" id="PTHR45453:SF1">
    <property type="entry name" value="PHOSPHATE REGULON SENSOR PROTEIN PHOR"/>
    <property type="match status" value="1"/>
</dbReference>
<dbReference type="PANTHER" id="PTHR45453">
    <property type="entry name" value="PHOSPHATE REGULON SENSOR PROTEIN PHOR"/>
    <property type="match status" value="1"/>
</dbReference>
<evidence type="ECO:0000256" key="4">
    <source>
        <dbReference type="ARBA" id="ARBA00022553"/>
    </source>
</evidence>
<evidence type="ECO:0000259" key="10">
    <source>
        <dbReference type="PROSITE" id="PS50885"/>
    </source>
</evidence>
<sequence>MIAFNSLFARLAWVLLGVFLLLGLLLLTLSRQMDDQVEDEITQRLHFALAEHIVHEGPLFQGDTPDPVAVERAFHNMMILGKGFEFYLLSPDGRLLNYSAPAEKIQRLQIPIDAIRQYLSASADLPLRGPDPRSVDRNKIFSVAPIYAQSPDAQPGEQLQGYLYIIINGEIYDSVAAQTADGEWWELSGLMAVAATLFLLLTTLGLFAWMIRPLRRLAREIDTLEQQGFTGQLRLADGGPDEIQRLSRAFNALSQRLQSQYQKVKSVDEMRRELLAHVSHDLRTPLAALQGYLETYLLQHKQQGGADPRYIEIAHQNAEKIHKMVDQLMELARLESDQVPMQLESVNIAELVQDVLQKYRPAAENKQVLLDVQPKDPSLQINADIEKLERVFTNLIDNALRHCQAGDTITVRLSPTEQHLRVTVSDSGIGIPASDLPHIFDPHYKAANSVRGDSAHSGLGLAITRKLLALHQSEIQVSSQVQQGTEFRFELNWA</sequence>
<dbReference type="EMBL" id="BAABJZ010000097">
    <property type="protein sequence ID" value="GAA4896524.1"/>
    <property type="molecule type" value="Genomic_DNA"/>
</dbReference>
<dbReference type="CDD" id="cd00075">
    <property type="entry name" value="HATPase"/>
    <property type="match status" value="1"/>
</dbReference>
<keyword evidence="8" id="KW-0472">Membrane</keyword>
<evidence type="ECO:0000259" key="9">
    <source>
        <dbReference type="PROSITE" id="PS50109"/>
    </source>
</evidence>
<dbReference type="CDD" id="cd06225">
    <property type="entry name" value="HAMP"/>
    <property type="match status" value="1"/>
</dbReference>
<keyword evidence="4" id="KW-0597">Phosphoprotein</keyword>
<dbReference type="PRINTS" id="PR00344">
    <property type="entry name" value="BCTRLSENSOR"/>
</dbReference>
<keyword evidence="11" id="KW-0547">Nucleotide-binding</keyword>
<dbReference type="Pfam" id="PF02518">
    <property type="entry name" value="HATPase_c"/>
    <property type="match status" value="1"/>
</dbReference>
<comment type="caution">
    <text evidence="11">The sequence shown here is derived from an EMBL/GenBank/DDBJ whole genome shotgun (WGS) entry which is preliminary data.</text>
</comment>
<proteinExistence type="predicted"/>
<keyword evidence="5" id="KW-0808">Transferase</keyword>
<dbReference type="EC" id="2.7.13.3" evidence="3"/>
<dbReference type="InterPro" id="IPR003594">
    <property type="entry name" value="HATPase_dom"/>
</dbReference>
<evidence type="ECO:0000256" key="3">
    <source>
        <dbReference type="ARBA" id="ARBA00012438"/>
    </source>
</evidence>
<comment type="subcellular location">
    <subcellularLocation>
        <location evidence="2">Membrane</location>
    </subcellularLocation>
</comment>
<evidence type="ECO:0000313" key="12">
    <source>
        <dbReference type="Proteomes" id="UP001499988"/>
    </source>
</evidence>
<dbReference type="PROSITE" id="PS50885">
    <property type="entry name" value="HAMP"/>
    <property type="match status" value="1"/>
</dbReference>
<dbReference type="Pfam" id="PF00512">
    <property type="entry name" value="HisKA"/>
    <property type="match status" value="1"/>
</dbReference>
<dbReference type="SMART" id="SM00388">
    <property type="entry name" value="HisKA"/>
    <property type="match status" value="1"/>
</dbReference>
<evidence type="ECO:0000256" key="6">
    <source>
        <dbReference type="ARBA" id="ARBA00022777"/>
    </source>
</evidence>
<comment type="catalytic activity">
    <reaction evidence="1">
        <text>ATP + protein L-histidine = ADP + protein N-phospho-L-histidine.</text>
        <dbReference type="EC" id="2.7.13.3"/>
    </reaction>
</comment>
<reference evidence="12" key="1">
    <citation type="journal article" date="2019" name="Int. J. Syst. Evol. Microbiol.">
        <title>The Global Catalogue of Microorganisms (GCM) 10K type strain sequencing project: providing services to taxonomists for standard genome sequencing and annotation.</title>
        <authorList>
            <consortium name="The Broad Institute Genomics Platform"/>
            <consortium name="The Broad Institute Genome Sequencing Center for Infectious Disease"/>
            <person name="Wu L."/>
            <person name="Ma J."/>
        </authorList>
    </citation>
    <scope>NUCLEOTIDE SEQUENCE [LARGE SCALE GENOMIC DNA]</scope>
    <source>
        <strain evidence="12">JCM 18401</strain>
    </source>
</reference>